<gene>
    <name evidence="2" type="ORF">INT47_008912</name>
</gene>
<name>A0A8H7V0R0_9FUNG</name>
<dbReference type="Proteomes" id="UP000603453">
    <property type="component" value="Unassembled WGS sequence"/>
</dbReference>
<dbReference type="EMBL" id="JAEPRD010000056">
    <property type="protein sequence ID" value="KAG2202880.1"/>
    <property type="molecule type" value="Genomic_DNA"/>
</dbReference>
<keyword evidence="1" id="KW-0472">Membrane</keyword>
<feature type="transmembrane region" description="Helical" evidence="1">
    <location>
        <begin position="143"/>
        <end position="163"/>
    </location>
</feature>
<accession>A0A8H7V0R0</accession>
<comment type="caution">
    <text evidence="2">The sequence shown here is derived from an EMBL/GenBank/DDBJ whole genome shotgun (WGS) entry which is preliminary data.</text>
</comment>
<keyword evidence="3" id="KW-1185">Reference proteome</keyword>
<protein>
    <submittedName>
        <fullName evidence="2">Uncharacterized protein</fullName>
    </submittedName>
</protein>
<reference evidence="2" key="1">
    <citation type="submission" date="2020-12" db="EMBL/GenBank/DDBJ databases">
        <title>Metabolic potential, ecology and presence of endohyphal bacteria is reflected in genomic diversity of Mucoromycotina.</title>
        <authorList>
            <person name="Muszewska A."/>
            <person name="Okrasinska A."/>
            <person name="Steczkiewicz K."/>
            <person name="Drgas O."/>
            <person name="Orlowska M."/>
            <person name="Perlinska-Lenart U."/>
            <person name="Aleksandrzak-Piekarczyk T."/>
            <person name="Szatraj K."/>
            <person name="Zielenkiewicz U."/>
            <person name="Pilsyk S."/>
            <person name="Malc E."/>
            <person name="Mieczkowski P."/>
            <person name="Kruszewska J.S."/>
            <person name="Biernat P."/>
            <person name="Pawlowska J."/>
        </authorList>
    </citation>
    <scope>NUCLEOTIDE SEQUENCE</scope>
    <source>
        <strain evidence="2">WA0000017839</strain>
    </source>
</reference>
<sequence length="252" mass="29047">MDGNTALYAFDPYRFLVFMLIFYIIPYPIYRSIAHYYSWETNEKTMSRHWSDLVNGVSYGLILFIFGNYTHTLGWVTVAAFIPSLFAYALIAELPFTRTSLPNIKHWPKGMWVVFIMAVSVILAFAAYHIYLGSLLPAPFLFYYVSALVIPVAILCSGFALRAEVNSNYCRSRIAKWRRKREEVTETTSLLETVSPYSRRISIHLHHWQIFYVLAFFTRFDHIVSQIGAGIVLACYMEGVCAYGYDALVNDD</sequence>
<feature type="transmembrane region" description="Helical" evidence="1">
    <location>
        <begin position="50"/>
        <end position="67"/>
    </location>
</feature>
<organism evidence="2 3">
    <name type="scientific">Mucor saturninus</name>
    <dbReference type="NCBI Taxonomy" id="64648"/>
    <lineage>
        <taxon>Eukaryota</taxon>
        <taxon>Fungi</taxon>
        <taxon>Fungi incertae sedis</taxon>
        <taxon>Mucoromycota</taxon>
        <taxon>Mucoromycotina</taxon>
        <taxon>Mucoromycetes</taxon>
        <taxon>Mucorales</taxon>
        <taxon>Mucorineae</taxon>
        <taxon>Mucoraceae</taxon>
        <taxon>Mucor</taxon>
    </lineage>
</organism>
<evidence type="ECO:0000256" key="1">
    <source>
        <dbReference type="SAM" id="Phobius"/>
    </source>
</evidence>
<keyword evidence="1" id="KW-0812">Transmembrane</keyword>
<evidence type="ECO:0000313" key="3">
    <source>
        <dbReference type="Proteomes" id="UP000603453"/>
    </source>
</evidence>
<dbReference type="AlphaFoldDB" id="A0A8H7V0R0"/>
<keyword evidence="1" id="KW-1133">Transmembrane helix</keyword>
<dbReference type="OrthoDB" id="441660at2759"/>
<evidence type="ECO:0000313" key="2">
    <source>
        <dbReference type="EMBL" id="KAG2202880.1"/>
    </source>
</evidence>
<feature type="transmembrane region" description="Helical" evidence="1">
    <location>
        <begin position="112"/>
        <end position="131"/>
    </location>
</feature>
<feature type="transmembrane region" description="Helical" evidence="1">
    <location>
        <begin position="73"/>
        <end position="91"/>
    </location>
</feature>
<feature type="transmembrane region" description="Helical" evidence="1">
    <location>
        <begin position="12"/>
        <end position="30"/>
    </location>
</feature>
<proteinExistence type="predicted"/>